<feature type="domain" description="Non-reducing end beta-L-arabinofuranosidase-like GH127 middle" evidence="2">
    <location>
        <begin position="445"/>
        <end position="542"/>
    </location>
</feature>
<dbReference type="GO" id="GO:0005975">
    <property type="term" value="P:carbohydrate metabolic process"/>
    <property type="evidence" value="ECO:0007669"/>
    <property type="project" value="InterPro"/>
</dbReference>
<dbReference type="AlphaFoldDB" id="A0A1G5IU56"/>
<dbReference type="InterPro" id="IPR049049">
    <property type="entry name" value="Beta-AFase-like_GH127_C"/>
</dbReference>
<sequence>MGEVKKIKDISLRDIEIKDGFWTNYINLVKNVVIPYQWQALNDEIEGAEPSHCIKNFKIAAGEEKGEFNGHSFQDTDLYKWIEAASYILAAYPDPELEKTIDEAIDLIGKAQQPDGYLDTYYIIMEPENRWTNELAKHELYCAGHMIEAAVAYYEATGKEKLLNIACRFADHIDEVFGKEENKLPGYSGHQEIELALMRLYRAKGNEKYLNLSKYFIDERGQEPNYFNLEAEKRAERIGKEAVLKEHYYMLVQDGYKYMQAHVPVRQQNKAVGHAVRAMYMYTAMADLAGEIKDEALFNACKILWENVTESQLYITGGIGSSDYGEKFTFDYDLPNDTAYAETCASVGLVFWSQKMFGIDQDSKYADIMEKALYNGTISGMSLDGKSFFYVNPLEVWPEACENRQDLMHVEPVRQKWFGCACCPPNIARLIASIGKYIYSQQEDKIYVHHYIGSDAKFNVGNANIKLTQESNYPWQGNIKFLVTVENPVKFTMALRIPEWCSNAAVKVNGNILTMDIITKKGYAEVEAIWCNGDVIEITLPMTVEKLQANPNLRKNTGKVALQRGPIVYCLEEVDNGADLADISLPRDCSLQAEYDSNLLDGVTMITGEALRSHMSDWKGKLYKRAEYNTVPIKIKAIPYYAWANRTPGEMIVWIREC</sequence>
<accession>A0A1G5IU56</accession>
<dbReference type="InterPro" id="IPR049174">
    <property type="entry name" value="Beta-AFase-like"/>
</dbReference>
<dbReference type="Pfam" id="PF20736">
    <property type="entry name" value="Glyco_hydro127M"/>
    <property type="match status" value="1"/>
</dbReference>
<evidence type="ECO:0000313" key="4">
    <source>
        <dbReference type="EMBL" id="SCY79179.1"/>
    </source>
</evidence>
<dbReference type="PANTHER" id="PTHR43465:SF2">
    <property type="entry name" value="DUF1680 DOMAIN PROTEIN (AFU_ORTHOLOGUE AFUA_1G08910)"/>
    <property type="match status" value="1"/>
</dbReference>
<dbReference type="InterPro" id="IPR008928">
    <property type="entry name" value="6-hairpin_glycosidase_sf"/>
</dbReference>
<proteinExistence type="predicted"/>
<dbReference type="Pfam" id="PF20737">
    <property type="entry name" value="Glyco_hydro127C"/>
    <property type="match status" value="1"/>
</dbReference>
<dbReference type="Pfam" id="PF07944">
    <property type="entry name" value="Beta-AFase-like_GH127_cat"/>
    <property type="match status" value="1"/>
</dbReference>
<dbReference type="RefSeq" id="WP_176759000.1">
    <property type="nucleotide sequence ID" value="NZ_FMUS01000016.1"/>
</dbReference>
<protein>
    <recommendedName>
        <fullName evidence="6">Glycoside hydrolase family 127 protein</fullName>
    </recommendedName>
</protein>
<organism evidence="4 5">
    <name type="scientific">Alkaliphilus peptidifermentans DSM 18978</name>
    <dbReference type="NCBI Taxonomy" id="1120976"/>
    <lineage>
        <taxon>Bacteria</taxon>
        <taxon>Bacillati</taxon>
        <taxon>Bacillota</taxon>
        <taxon>Clostridia</taxon>
        <taxon>Peptostreptococcales</taxon>
        <taxon>Natronincolaceae</taxon>
        <taxon>Alkaliphilus</taxon>
    </lineage>
</organism>
<evidence type="ECO:0000313" key="5">
    <source>
        <dbReference type="Proteomes" id="UP000198636"/>
    </source>
</evidence>
<dbReference type="InterPro" id="IPR049046">
    <property type="entry name" value="Beta-AFase-like_GH127_middle"/>
</dbReference>
<evidence type="ECO:0000259" key="2">
    <source>
        <dbReference type="Pfam" id="PF20736"/>
    </source>
</evidence>
<dbReference type="Gene3D" id="1.50.10.20">
    <property type="match status" value="1"/>
</dbReference>
<dbReference type="SUPFAM" id="SSF48208">
    <property type="entry name" value="Six-hairpin glycosidases"/>
    <property type="match status" value="1"/>
</dbReference>
<evidence type="ECO:0000259" key="3">
    <source>
        <dbReference type="Pfam" id="PF20737"/>
    </source>
</evidence>
<dbReference type="Proteomes" id="UP000198636">
    <property type="component" value="Unassembled WGS sequence"/>
</dbReference>
<reference evidence="4 5" key="1">
    <citation type="submission" date="2016-10" db="EMBL/GenBank/DDBJ databases">
        <authorList>
            <person name="de Groot N.N."/>
        </authorList>
    </citation>
    <scope>NUCLEOTIDE SEQUENCE [LARGE SCALE GENOMIC DNA]</scope>
    <source>
        <strain evidence="4 5">DSM 18978</strain>
    </source>
</reference>
<name>A0A1G5IU56_9FIRM</name>
<evidence type="ECO:0000259" key="1">
    <source>
        <dbReference type="Pfam" id="PF07944"/>
    </source>
</evidence>
<dbReference type="PANTHER" id="PTHR43465">
    <property type="entry name" value="DUF1680 DOMAIN PROTEIN (AFU_ORTHOLOGUE AFUA_1G08910)"/>
    <property type="match status" value="1"/>
</dbReference>
<dbReference type="InterPro" id="IPR012878">
    <property type="entry name" value="Beta-AFase-like_GH127_cat"/>
</dbReference>
<gene>
    <name evidence="4" type="ORF">SAMN03080606_02504</name>
</gene>
<evidence type="ECO:0008006" key="6">
    <source>
        <dbReference type="Google" id="ProtNLM"/>
    </source>
</evidence>
<feature type="domain" description="Non-reducing end beta-L-arabinofuranosidase-like GH127 C-terminal" evidence="3">
    <location>
        <begin position="544"/>
        <end position="656"/>
    </location>
</feature>
<feature type="domain" description="Non-reducing end beta-L-arabinofuranosidase-like GH127 catalytic" evidence="1">
    <location>
        <begin position="15"/>
        <end position="435"/>
    </location>
</feature>
<dbReference type="EMBL" id="FMUS01000016">
    <property type="protein sequence ID" value="SCY79179.1"/>
    <property type="molecule type" value="Genomic_DNA"/>
</dbReference>
<keyword evidence="5" id="KW-1185">Reference proteome</keyword>
<dbReference type="STRING" id="1120976.SAMN03080606_02504"/>